<dbReference type="Gene3D" id="3.40.390.10">
    <property type="entry name" value="Collagenase (Catalytic Domain)"/>
    <property type="match status" value="1"/>
</dbReference>
<evidence type="ECO:0000313" key="1">
    <source>
        <dbReference type="EMBL" id="MFC3197581.1"/>
    </source>
</evidence>
<dbReference type="Proteomes" id="UP001595526">
    <property type="component" value="Unassembled WGS sequence"/>
</dbReference>
<dbReference type="InterPro" id="IPR024079">
    <property type="entry name" value="MetalloPept_cat_dom_sf"/>
</dbReference>
<dbReference type="SUPFAM" id="SSF55486">
    <property type="entry name" value="Metalloproteases ('zincins'), catalytic domain"/>
    <property type="match status" value="1"/>
</dbReference>
<protein>
    <submittedName>
        <fullName evidence="1">Uncharacterized protein</fullName>
    </submittedName>
</protein>
<keyword evidence="2" id="KW-1185">Reference proteome</keyword>
<gene>
    <name evidence="1" type="ORF">ACFOET_08155</name>
</gene>
<organism evidence="1 2">
    <name type="scientific">Parapedobacter deserti</name>
    <dbReference type="NCBI Taxonomy" id="1912957"/>
    <lineage>
        <taxon>Bacteria</taxon>
        <taxon>Pseudomonadati</taxon>
        <taxon>Bacteroidota</taxon>
        <taxon>Sphingobacteriia</taxon>
        <taxon>Sphingobacteriales</taxon>
        <taxon>Sphingobacteriaceae</taxon>
        <taxon>Parapedobacter</taxon>
    </lineage>
</organism>
<dbReference type="RefSeq" id="WP_379021404.1">
    <property type="nucleotide sequence ID" value="NZ_JBHRTA010000023.1"/>
</dbReference>
<evidence type="ECO:0000313" key="2">
    <source>
        <dbReference type="Proteomes" id="UP001595526"/>
    </source>
</evidence>
<dbReference type="PROSITE" id="PS51257">
    <property type="entry name" value="PROKAR_LIPOPROTEIN"/>
    <property type="match status" value="1"/>
</dbReference>
<dbReference type="EMBL" id="JBHRTA010000023">
    <property type="protein sequence ID" value="MFC3197581.1"/>
    <property type="molecule type" value="Genomic_DNA"/>
</dbReference>
<dbReference type="Gene3D" id="2.60.120.260">
    <property type="entry name" value="Galactose-binding domain-like"/>
    <property type="match status" value="1"/>
</dbReference>
<name>A0ABV7JHS7_9SPHI</name>
<comment type="caution">
    <text evidence="1">The sequence shown here is derived from an EMBL/GenBank/DDBJ whole genome shotgun (WGS) entry which is preliminary data.</text>
</comment>
<proteinExistence type="predicted"/>
<sequence length="466" mass="53001">MRKLLFPLIIWALSCTAQTPKEIVDLNLNFESIADSSHMPASWKTYGGGHIIKVDFTEKYEGNASLFIQSNQERSENDSIAFVAKRIEPIIRGNEVQLSGYLKLYNIEGRAGLAVIINGPSGQIAGEEMISDNLHGTKPWNRYSISLPIPDSTMSIDIGVYLLGDGQLWADHLELLIDGQDVSSLISASMEPHSETHELKQFINKFGHVVKSDFLLNDSISQISYPPREFRFNPHYKKYLNASGLPILGSDDVSDEAFYKARKIILMMLGKNQALKAKLIDNNSRIAIIGRNEQMTDLPEYSEFDQSINWRARGMGGWTDFPLTSCGEENILCLDTDRYKGEDILIHEFAHAVHMLGISFIDNKFNEELYITYNQALKDGLWHNTYAISSPEEYFAEGVQSWFDVNKNVELGDGIHNHVNTNAELKLYDQRLYDLIGRYFTYSQQNVSCHSSKNNSKIWWFNDVKK</sequence>
<reference evidence="2" key="1">
    <citation type="journal article" date="2019" name="Int. J. Syst. Evol. Microbiol.">
        <title>The Global Catalogue of Microorganisms (GCM) 10K type strain sequencing project: providing services to taxonomists for standard genome sequencing and annotation.</title>
        <authorList>
            <consortium name="The Broad Institute Genomics Platform"/>
            <consortium name="The Broad Institute Genome Sequencing Center for Infectious Disease"/>
            <person name="Wu L."/>
            <person name="Ma J."/>
        </authorList>
    </citation>
    <scope>NUCLEOTIDE SEQUENCE [LARGE SCALE GENOMIC DNA]</scope>
    <source>
        <strain evidence="2">KCTC 52416</strain>
    </source>
</reference>
<accession>A0ABV7JHS7</accession>